<comment type="subcellular location">
    <subcellularLocation>
        <location evidence="1">Membrane</location>
        <topology evidence="1">Multi-pass membrane protein</topology>
    </subcellularLocation>
</comment>
<keyword evidence="7" id="KW-1185">Reference proteome</keyword>
<feature type="transmembrane region" description="Helical" evidence="5">
    <location>
        <begin position="118"/>
        <end position="140"/>
    </location>
</feature>
<proteinExistence type="predicted"/>
<dbReference type="AlphaFoldDB" id="D8PS61"/>
<dbReference type="OrthoDB" id="3358017at2759"/>
<evidence type="ECO:0000256" key="3">
    <source>
        <dbReference type="ARBA" id="ARBA00022989"/>
    </source>
</evidence>
<dbReference type="Proteomes" id="UP000007431">
    <property type="component" value="Unassembled WGS sequence"/>
</dbReference>
<dbReference type="eggNOG" id="ENOG502RDNH">
    <property type="taxonomic scope" value="Eukaryota"/>
</dbReference>
<evidence type="ECO:0000256" key="5">
    <source>
        <dbReference type="SAM" id="Phobius"/>
    </source>
</evidence>
<dbReference type="VEuPathDB" id="FungiDB:SCHCODRAFT_02623262"/>
<evidence type="ECO:0000256" key="2">
    <source>
        <dbReference type="ARBA" id="ARBA00022692"/>
    </source>
</evidence>
<gene>
    <name evidence="6" type="ORF">SCHCODRAFT_46742</name>
</gene>
<dbReference type="InterPro" id="IPR007568">
    <property type="entry name" value="RTA1"/>
</dbReference>
<keyword evidence="3 5" id="KW-1133">Transmembrane helix</keyword>
<dbReference type="GeneID" id="9588248"/>
<feature type="transmembrane region" description="Helical" evidence="5">
    <location>
        <begin position="160"/>
        <end position="179"/>
    </location>
</feature>
<feature type="transmembrane region" description="Helical" evidence="5">
    <location>
        <begin position="83"/>
        <end position="106"/>
    </location>
</feature>
<organism evidence="7">
    <name type="scientific">Schizophyllum commune (strain H4-8 / FGSC 9210)</name>
    <name type="common">Split gill fungus</name>
    <dbReference type="NCBI Taxonomy" id="578458"/>
    <lineage>
        <taxon>Eukaryota</taxon>
        <taxon>Fungi</taxon>
        <taxon>Dikarya</taxon>
        <taxon>Basidiomycota</taxon>
        <taxon>Agaricomycotina</taxon>
        <taxon>Agaricomycetes</taxon>
        <taxon>Agaricomycetidae</taxon>
        <taxon>Agaricales</taxon>
        <taxon>Schizophyllaceae</taxon>
        <taxon>Schizophyllum</taxon>
    </lineage>
</organism>
<reference evidence="6 7" key="1">
    <citation type="journal article" date="2010" name="Nat. Biotechnol.">
        <title>Genome sequence of the model mushroom Schizophyllum commune.</title>
        <authorList>
            <person name="Ohm R.A."/>
            <person name="de Jong J.F."/>
            <person name="Lugones L.G."/>
            <person name="Aerts A."/>
            <person name="Kothe E."/>
            <person name="Stajich J.E."/>
            <person name="de Vries R.P."/>
            <person name="Record E."/>
            <person name="Levasseur A."/>
            <person name="Baker S.E."/>
            <person name="Bartholomew K.A."/>
            <person name="Coutinho P.M."/>
            <person name="Erdmann S."/>
            <person name="Fowler T.J."/>
            <person name="Gathman A.C."/>
            <person name="Lombard V."/>
            <person name="Henrissat B."/>
            <person name="Knabe N."/>
            <person name="Kuees U."/>
            <person name="Lilly W.W."/>
            <person name="Lindquist E."/>
            <person name="Lucas S."/>
            <person name="Magnuson J.K."/>
            <person name="Piumi F."/>
            <person name="Raudaskoski M."/>
            <person name="Salamov A."/>
            <person name="Schmutz J."/>
            <person name="Schwarze F.W.M.R."/>
            <person name="vanKuyk P.A."/>
            <person name="Horton J.S."/>
            <person name="Grigoriev I.V."/>
            <person name="Woesten H.A.B."/>
        </authorList>
    </citation>
    <scope>NUCLEOTIDE SEQUENCE [LARGE SCALE GENOMIC DNA]</scope>
    <source>
        <strain evidence="7">H4-8 / FGSC 9210</strain>
    </source>
</reference>
<evidence type="ECO:0000313" key="6">
    <source>
        <dbReference type="EMBL" id="EFJ03217.1"/>
    </source>
</evidence>
<protein>
    <recommendedName>
        <fullName evidence="8">RTA1 domain protein</fullName>
    </recommendedName>
</protein>
<evidence type="ECO:0000313" key="7">
    <source>
        <dbReference type="Proteomes" id="UP000007431"/>
    </source>
</evidence>
<dbReference type="OMA" id="FLHEYQY"/>
<name>D8PS61_SCHCM</name>
<sequence>MSRLLAPGSLWCYAPDKGAPIAFAVLFLLSGLVHVYQSLHYHSWKVTGLLPWAAALFVAGFITREVGAYNYDSEGLYISSTRLLLIAPAVYEGANYFVLGRVLYYVPYYAPLHPGRVVTTFFGIDVLIGVLTGVSGSYIADPSLPTAKQNLGRDLLRAAMLLQLATMALFVGITIRFHILCRRAGVLKRNLRIVISVVYGSCTIITIRTVYRTVEYLEGAIPAAAAESGEGHRSPIVCNEWFFWVFEATLMFLNSTWLNVFHPARFLPRDYKVFLARDGQTEIEGPGDTDKRGWIQSILDPFDLIGLVRKKDVKYWEEDNRQLCHDETEMRDQ</sequence>
<evidence type="ECO:0000256" key="4">
    <source>
        <dbReference type="ARBA" id="ARBA00023136"/>
    </source>
</evidence>
<accession>D8PS61</accession>
<evidence type="ECO:0000256" key="1">
    <source>
        <dbReference type="ARBA" id="ARBA00004141"/>
    </source>
</evidence>
<feature type="transmembrane region" description="Helical" evidence="5">
    <location>
        <begin position="241"/>
        <end position="261"/>
    </location>
</feature>
<evidence type="ECO:0008006" key="8">
    <source>
        <dbReference type="Google" id="ProtNLM"/>
    </source>
</evidence>
<keyword evidence="2 5" id="KW-0812">Transmembrane</keyword>
<dbReference type="EMBL" id="GL377302">
    <property type="protein sequence ID" value="EFJ03217.1"/>
    <property type="molecule type" value="Genomic_DNA"/>
</dbReference>
<feature type="transmembrane region" description="Helical" evidence="5">
    <location>
        <begin position="46"/>
        <end position="63"/>
    </location>
</feature>
<dbReference type="KEGG" id="scm:SCHCO_02623262"/>
<dbReference type="HOGENOM" id="CLU_033465_0_1_1"/>
<feature type="transmembrane region" description="Helical" evidence="5">
    <location>
        <begin position="191"/>
        <end position="211"/>
    </location>
</feature>
<dbReference type="PANTHER" id="PTHR31465:SF13">
    <property type="entry name" value="RTA1 DOMAIN PROTEIN-RELATED"/>
    <property type="match status" value="1"/>
</dbReference>
<dbReference type="GO" id="GO:0016020">
    <property type="term" value="C:membrane"/>
    <property type="evidence" value="ECO:0007669"/>
    <property type="project" value="UniProtKB-SubCell"/>
</dbReference>
<dbReference type="Pfam" id="PF04479">
    <property type="entry name" value="RTA1"/>
    <property type="match status" value="1"/>
</dbReference>
<dbReference type="PANTHER" id="PTHR31465">
    <property type="entry name" value="PROTEIN RTA1-RELATED"/>
    <property type="match status" value="1"/>
</dbReference>
<dbReference type="InParanoid" id="D8PS61"/>
<keyword evidence="4 5" id="KW-0472">Membrane</keyword>
<feature type="transmembrane region" description="Helical" evidence="5">
    <location>
        <begin position="20"/>
        <end position="39"/>
    </location>
</feature>